<accession>A0A6P5EQA4</accession>
<keyword evidence="4 5" id="KW-0408">Iron</keyword>
<reference evidence="8" key="2">
    <citation type="submission" date="2025-08" db="UniProtKB">
        <authorList>
            <consortium name="RefSeq"/>
        </authorList>
    </citation>
    <scope>IDENTIFICATION</scope>
    <source>
        <tissue evidence="8">Leaf</tissue>
    </source>
</reference>
<evidence type="ECO:0000256" key="3">
    <source>
        <dbReference type="ARBA" id="ARBA00023002"/>
    </source>
</evidence>
<dbReference type="InterPro" id="IPR044861">
    <property type="entry name" value="IPNS-like_FE2OG_OXY"/>
</dbReference>
<dbReference type="RefSeq" id="XP_020085694.1">
    <property type="nucleotide sequence ID" value="XM_020230105.1"/>
</dbReference>
<keyword evidence="3 5" id="KW-0560">Oxidoreductase</keyword>
<evidence type="ECO:0000256" key="5">
    <source>
        <dbReference type="RuleBase" id="RU003682"/>
    </source>
</evidence>
<evidence type="ECO:0000256" key="4">
    <source>
        <dbReference type="ARBA" id="ARBA00023004"/>
    </source>
</evidence>
<comment type="similarity">
    <text evidence="5">Belongs to the iron/ascorbate-dependent oxidoreductase family.</text>
</comment>
<dbReference type="GO" id="GO:0016491">
    <property type="term" value="F:oxidoreductase activity"/>
    <property type="evidence" value="ECO:0007669"/>
    <property type="project" value="UniProtKB-KW"/>
</dbReference>
<dbReference type="PANTHER" id="PTHR47990">
    <property type="entry name" value="2-OXOGLUTARATE (2OG) AND FE(II)-DEPENDENT OXYGENASE SUPERFAMILY PROTEIN-RELATED"/>
    <property type="match status" value="1"/>
</dbReference>
<dbReference type="AlphaFoldDB" id="A0A6P5EQA4"/>
<evidence type="ECO:0000259" key="6">
    <source>
        <dbReference type="PROSITE" id="PS51471"/>
    </source>
</evidence>
<dbReference type="InterPro" id="IPR027443">
    <property type="entry name" value="IPNS-like_sf"/>
</dbReference>
<evidence type="ECO:0000313" key="7">
    <source>
        <dbReference type="Proteomes" id="UP000515123"/>
    </source>
</evidence>
<dbReference type="GO" id="GO:0046872">
    <property type="term" value="F:metal ion binding"/>
    <property type="evidence" value="ECO:0007669"/>
    <property type="project" value="UniProtKB-KW"/>
</dbReference>
<sequence length="253" mass="27154">MVVIPVVDLAAEGRGQLLLDACRQPGCFRVVNHGIPAALQAEMKAAVRSLFELPDDVKLRNDHVIAGSGYVGPTIVNPLYEAFGLYDAASPADVDAFCSCLDAPPHLRMNRYNFAPETVGSSGVQIHTDSGFLTVLQEDESVGGLEVMDANGTFAAVDPLPGSLLVNLGDVAKAWSNGMLHNVKHRVLCKEAATRISIALFLLAPKDGKVEAPAELVGSKIPRLYRSFYYEDYRKLRFSSGLRAGEALSLLAA</sequence>
<evidence type="ECO:0000256" key="2">
    <source>
        <dbReference type="ARBA" id="ARBA00022723"/>
    </source>
</evidence>
<proteinExistence type="inferred from homology"/>
<reference evidence="7" key="1">
    <citation type="journal article" date="2015" name="Nat. Genet.">
        <title>The pineapple genome and the evolution of CAM photosynthesis.</title>
        <authorList>
            <person name="Ming R."/>
            <person name="VanBuren R."/>
            <person name="Wai C.M."/>
            <person name="Tang H."/>
            <person name="Schatz M.C."/>
            <person name="Bowers J.E."/>
            <person name="Lyons E."/>
            <person name="Wang M.L."/>
            <person name="Chen J."/>
            <person name="Biggers E."/>
            <person name="Zhang J."/>
            <person name="Huang L."/>
            <person name="Zhang L."/>
            <person name="Miao W."/>
            <person name="Zhang J."/>
            <person name="Ye Z."/>
            <person name="Miao C."/>
            <person name="Lin Z."/>
            <person name="Wang H."/>
            <person name="Zhou H."/>
            <person name="Yim W.C."/>
            <person name="Priest H.D."/>
            <person name="Zheng C."/>
            <person name="Woodhouse M."/>
            <person name="Edger P.P."/>
            <person name="Guyot R."/>
            <person name="Guo H.B."/>
            <person name="Guo H."/>
            <person name="Zheng G."/>
            <person name="Singh R."/>
            <person name="Sharma A."/>
            <person name="Min X."/>
            <person name="Zheng Y."/>
            <person name="Lee H."/>
            <person name="Gurtowski J."/>
            <person name="Sedlazeck F.J."/>
            <person name="Harkess A."/>
            <person name="McKain M.R."/>
            <person name="Liao Z."/>
            <person name="Fang J."/>
            <person name="Liu J."/>
            <person name="Zhang X."/>
            <person name="Zhang Q."/>
            <person name="Hu W."/>
            <person name="Qin Y."/>
            <person name="Wang K."/>
            <person name="Chen L.Y."/>
            <person name="Shirley N."/>
            <person name="Lin Y.R."/>
            <person name="Liu L.Y."/>
            <person name="Hernandez A.G."/>
            <person name="Wright C.L."/>
            <person name="Bulone V."/>
            <person name="Tuskan G.A."/>
            <person name="Heath K."/>
            <person name="Zee F."/>
            <person name="Moore P.H."/>
            <person name="Sunkar R."/>
            <person name="Leebens-Mack J.H."/>
            <person name="Mockler T."/>
            <person name="Bennetzen J.L."/>
            <person name="Freeling M."/>
            <person name="Sankoff D."/>
            <person name="Paterson A.H."/>
            <person name="Zhu X."/>
            <person name="Yang X."/>
            <person name="Smith J.A."/>
            <person name="Cushman J.C."/>
            <person name="Paull R.E."/>
            <person name="Yu Q."/>
        </authorList>
    </citation>
    <scope>NUCLEOTIDE SEQUENCE [LARGE SCALE GENOMIC DNA]</scope>
    <source>
        <strain evidence="7">cv. F153</strain>
    </source>
</reference>
<dbReference type="InterPro" id="IPR026992">
    <property type="entry name" value="DIOX_N"/>
</dbReference>
<keyword evidence="2 5" id="KW-0479">Metal-binding</keyword>
<dbReference type="PROSITE" id="PS51471">
    <property type="entry name" value="FE2OG_OXY"/>
    <property type="match status" value="1"/>
</dbReference>
<dbReference type="InterPro" id="IPR005123">
    <property type="entry name" value="Oxoglu/Fe-dep_dioxygenase_dom"/>
</dbReference>
<comment type="cofactor">
    <cofactor evidence="1">
        <name>L-ascorbate</name>
        <dbReference type="ChEBI" id="CHEBI:38290"/>
    </cofactor>
</comment>
<dbReference type="Gene3D" id="2.60.120.330">
    <property type="entry name" value="B-lactam Antibiotic, Isopenicillin N Synthase, Chain"/>
    <property type="match status" value="2"/>
</dbReference>
<dbReference type="Proteomes" id="UP000515123">
    <property type="component" value="Linkage group 4"/>
</dbReference>
<feature type="domain" description="Fe2OG dioxygenase" evidence="6">
    <location>
        <begin position="102"/>
        <end position="204"/>
    </location>
</feature>
<dbReference type="InterPro" id="IPR050231">
    <property type="entry name" value="Iron_ascorbate_oxido_reductase"/>
</dbReference>
<dbReference type="GeneID" id="109708385"/>
<evidence type="ECO:0000256" key="1">
    <source>
        <dbReference type="ARBA" id="ARBA00001961"/>
    </source>
</evidence>
<dbReference type="SUPFAM" id="SSF51197">
    <property type="entry name" value="Clavaminate synthase-like"/>
    <property type="match status" value="1"/>
</dbReference>
<dbReference type="Pfam" id="PF14226">
    <property type="entry name" value="DIOX_N"/>
    <property type="match status" value="1"/>
</dbReference>
<dbReference type="Pfam" id="PF03171">
    <property type="entry name" value="2OG-FeII_Oxy"/>
    <property type="match status" value="1"/>
</dbReference>
<dbReference type="OrthoDB" id="288590at2759"/>
<protein>
    <submittedName>
        <fullName evidence="8">2-oxoglutarate-dependent dioxygenase DAO-like isoform X2</fullName>
    </submittedName>
</protein>
<keyword evidence="7" id="KW-1185">Reference proteome</keyword>
<gene>
    <name evidence="8" type="primary">LOC109708385</name>
</gene>
<organism evidence="7 8">
    <name type="scientific">Ananas comosus</name>
    <name type="common">Pineapple</name>
    <name type="synonym">Ananas ananas</name>
    <dbReference type="NCBI Taxonomy" id="4615"/>
    <lineage>
        <taxon>Eukaryota</taxon>
        <taxon>Viridiplantae</taxon>
        <taxon>Streptophyta</taxon>
        <taxon>Embryophyta</taxon>
        <taxon>Tracheophyta</taxon>
        <taxon>Spermatophyta</taxon>
        <taxon>Magnoliopsida</taxon>
        <taxon>Liliopsida</taxon>
        <taxon>Poales</taxon>
        <taxon>Bromeliaceae</taxon>
        <taxon>Bromelioideae</taxon>
        <taxon>Ananas</taxon>
    </lineage>
</organism>
<name>A0A6P5EQA4_ANACO</name>
<evidence type="ECO:0000313" key="8">
    <source>
        <dbReference type="RefSeq" id="XP_020085694.1"/>
    </source>
</evidence>